<dbReference type="EMBL" id="CM026432">
    <property type="protein sequence ID" value="KAG0557174.1"/>
    <property type="molecule type" value="Genomic_DNA"/>
</dbReference>
<dbReference type="PANTHER" id="PTHR35201:SF4">
    <property type="entry name" value="BETA-PINACENE SYNTHASE-RELATED"/>
    <property type="match status" value="1"/>
</dbReference>
<keyword evidence="2" id="KW-0479">Metal-binding</keyword>
<proteinExistence type="inferred from homology"/>
<organism evidence="3 4">
    <name type="scientific">Ceratodon purpureus</name>
    <name type="common">Fire moss</name>
    <name type="synonym">Dicranum purpureum</name>
    <dbReference type="NCBI Taxonomy" id="3225"/>
    <lineage>
        <taxon>Eukaryota</taxon>
        <taxon>Viridiplantae</taxon>
        <taxon>Streptophyta</taxon>
        <taxon>Embryophyta</taxon>
        <taxon>Bryophyta</taxon>
        <taxon>Bryophytina</taxon>
        <taxon>Bryopsida</taxon>
        <taxon>Dicranidae</taxon>
        <taxon>Pseudoditrichales</taxon>
        <taxon>Ditrichaceae</taxon>
        <taxon>Ceratodon</taxon>
    </lineage>
</organism>
<evidence type="ECO:0000256" key="1">
    <source>
        <dbReference type="ARBA" id="ARBA00006333"/>
    </source>
</evidence>
<dbReference type="InterPro" id="IPR034686">
    <property type="entry name" value="Terpene_cyclase-like_2"/>
</dbReference>
<dbReference type="Gene3D" id="1.10.600.10">
    <property type="entry name" value="Farnesyl Diphosphate Synthase"/>
    <property type="match status" value="1"/>
</dbReference>
<name>A0A8T0GFT1_CERPU</name>
<dbReference type="EC" id="4.2.3.-" evidence="2"/>
<evidence type="ECO:0000313" key="4">
    <source>
        <dbReference type="Proteomes" id="UP000822688"/>
    </source>
</evidence>
<accession>A0A8T0GFT1</accession>
<dbReference type="Pfam" id="PF19086">
    <property type="entry name" value="Terpene_syn_C_2"/>
    <property type="match status" value="1"/>
</dbReference>
<evidence type="ECO:0000313" key="3">
    <source>
        <dbReference type="EMBL" id="KAG0557174.1"/>
    </source>
</evidence>
<sequence>MFDGQNDILREKSGIDLSRSPDRMREYLHSLNGVLRQELPLPNPTPIQELTWKLGRDVREVSNPEWFSDFADAVLDYFDSSLESYSADVEGEGHCKYVMDLDSYTRMRLRNTGGSLCNICVELSNNVLLSAEIREHPVVQQLTKCLWYYNAYLNDIYSYSKEQDEPHSRNLIMVFMRSESMSLPEAAWKAVNLTNAIARDFMELETHLPVWEDEQKAYVLHRYVQGMKEFMSGTLYFHSLSKRYRLRESPFPELRDVNIPVRAKAEHFKGV</sequence>
<dbReference type="GO" id="GO:0046872">
    <property type="term" value="F:metal ion binding"/>
    <property type="evidence" value="ECO:0007669"/>
    <property type="project" value="UniProtKB-KW"/>
</dbReference>
<reference evidence="3 4" key="1">
    <citation type="submission" date="2020-06" db="EMBL/GenBank/DDBJ databases">
        <title>WGS assembly of Ceratodon purpureus strain R40.</title>
        <authorList>
            <person name="Carey S.B."/>
            <person name="Jenkins J."/>
            <person name="Shu S."/>
            <person name="Lovell J.T."/>
            <person name="Sreedasyam A."/>
            <person name="Maumus F."/>
            <person name="Tiley G.P."/>
            <person name="Fernandez-Pozo N."/>
            <person name="Barry K."/>
            <person name="Chen C."/>
            <person name="Wang M."/>
            <person name="Lipzen A."/>
            <person name="Daum C."/>
            <person name="Saski C.A."/>
            <person name="Payton A.C."/>
            <person name="Mcbreen J.C."/>
            <person name="Conrad R.E."/>
            <person name="Kollar L.M."/>
            <person name="Olsson S."/>
            <person name="Huttunen S."/>
            <person name="Landis J.B."/>
            <person name="Wickett N.J."/>
            <person name="Johnson M.G."/>
            <person name="Rensing S.A."/>
            <person name="Grimwood J."/>
            <person name="Schmutz J."/>
            <person name="Mcdaniel S.F."/>
        </authorList>
    </citation>
    <scope>NUCLEOTIDE SEQUENCE [LARGE SCALE GENOMIC DNA]</scope>
    <source>
        <strain evidence="3 4">R40</strain>
    </source>
</reference>
<comment type="caution">
    <text evidence="3">The sequence shown here is derived from an EMBL/GenBank/DDBJ whole genome shotgun (WGS) entry which is preliminary data.</text>
</comment>
<protein>
    <recommendedName>
        <fullName evidence="2">Terpene synthase</fullName>
        <ecNumber evidence="2">4.2.3.-</ecNumber>
    </recommendedName>
</protein>
<dbReference type="InterPro" id="IPR008949">
    <property type="entry name" value="Isoprenoid_synthase_dom_sf"/>
</dbReference>
<keyword evidence="2" id="KW-0460">Magnesium</keyword>
<dbReference type="GO" id="GO:0008299">
    <property type="term" value="P:isoprenoid biosynthetic process"/>
    <property type="evidence" value="ECO:0007669"/>
    <property type="project" value="UniProtKB-ARBA"/>
</dbReference>
<dbReference type="PANTHER" id="PTHR35201">
    <property type="entry name" value="TERPENE SYNTHASE"/>
    <property type="match status" value="1"/>
</dbReference>
<dbReference type="GO" id="GO:0010333">
    <property type="term" value="F:terpene synthase activity"/>
    <property type="evidence" value="ECO:0007669"/>
    <property type="project" value="InterPro"/>
</dbReference>
<dbReference type="SUPFAM" id="SSF48576">
    <property type="entry name" value="Terpenoid synthases"/>
    <property type="match status" value="1"/>
</dbReference>
<comment type="similarity">
    <text evidence="1 2">Belongs to the terpene synthase family.</text>
</comment>
<keyword evidence="4" id="KW-1185">Reference proteome</keyword>
<keyword evidence="2" id="KW-0456">Lyase</keyword>
<dbReference type="Proteomes" id="UP000822688">
    <property type="component" value="Chromosome 11"/>
</dbReference>
<dbReference type="AlphaFoldDB" id="A0A8T0GFT1"/>
<comment type="cofactor">
    <cofactor evidence="2">
        <name>Mg(2+)</name>
        <dbReference type="ChEBI" id="CHEBI:18420"/>
    </cofactor>
</comment>
<evidence type="ECO:0000256" key="2">
    <source>
        <dbReference type="RuleBase" id="RU366034"/>
    </source>
</evidence>
<gene>
    <name evidence="3" type="ORF">KC19_11G107800</name>
</gene>